<comment type="caution">
    <text evidence="2">The sequence shown here is derived from an EMBL/GenBank/DDBJ whole genome shotgun (WGS) entry which is preliminary data.</text>
</comment>
<dbReference type="AlphaFoldDB" id="A0A1G2SEP1"/>
<dbReference type="Proteomes" id="UP000177987">
    <property type="component" value="Unassembled WGS sequence"/>
</dbReference>
<organism evidence="2 3">
    <name type="scientific">Candidatus Yonathbacteria bacterium RIFCSPLOWO2_01_FULL_47_33b</name>
    <dbReference type="NCBI Taxonomy" id="1802727"/>
    <lineage>
        <taxon>Bacteria</taxon>
        <taxon>Candidatus Yonathiibacteriota</taxon>
    </lineage>
</organism>
<evidence type="ECO:0000313" key="2">
    <source>
        <dbReference type="EMBL" id="OHA83537.1"/>
    </source>
</evidence>
<dbReference type="EMBL" id="MHUW01000016">
    <property type="protein sequence ID" value="OHA83537.1"/>
    <property type="molecule type" value="Genomic_DNA"/>
</dbReference>
<proteinExistence type="predicted"/>
<feature type="compositionally biased region" description="Polar residues" evidence="1">
    <location>
        <begin position="235"/>
        <end position="246"/>
    </location>
</feature>
<sequence length="246" mass="28618">MQKTIENLNTYEQYYSLEEYLFNEISENFKSNKSLTEQEFFSIIIWKSNRSKTKVLKGILKSKKSIEELTNDIFKTKDDKERLALLTDIDGIGIPIASAVLSVCFPKDFTIADYRAVDSIKDIYNEEEIKINPDNWTPEKYFEYRGWCLAIQKQFNLGTLRETDKVLWGYSFYRDLQNLVDSLKNTKNSGSTKICLCDEPLCAKCLAVNCTDENCITHTQENKDRWKRRHEGGNADNSVVHNQSRT</sequence>
<dbReference type="InterPro" id="IPR011257">
    <property type="entry name" value="DNA_glycosylase"/>
</dbReference>
<evidence type="ECO:0000256" key="1">
    <source>
        <dbReference type="SAM" id="MobiDB-lite"/>
    </source>
</evidence>
<dbReference type="GO" id="GO:0003824">
    <property type="term" value="F:catalytic activity"/>
    <property type="evidence" value="ECO:0007669"/>
    <property type="project" value="InterPro"/>
</dbReference>
<dbReference type="GO" id="GO:0006281">
    <property type="term" value="P:DNA repair"/>
    <property type="evidence" value="ECO:0007669"/>
    <property type="project" value="InterPro"/>
</dbReference>
<name>A0A1G2SEP1_9BACT</name>
<accession>A0A1G2SEP1</accession>
<evidence type="ECO:0000313" key="3">
    <source>
        <dbReference type="Proteomes" id="UP000177987"/>
    </source>
</evidence>
<dbReference type="SUPFAM" id="SSF48150">
    <property type="entry name" value="DNA-glycosylase"/>
    <property type="match status" value="1"/>
</dbReference>
<dbReference type="STRING" id="1802727.A2937_00305"/>
<protein>
    <submittedName>
        <fullName evidence="2">Uncharacterized protein</fullName>
    </submittedName>
</protein>
<reference evidence="2 3" key="1">
    <citation type="journal article" date="2016" name="Nat. Commun.">
        <title>Thousands of microbial genomes shed light on interconnected biogeochemical processes in an aquifer system.</title>
        <authorList>
            <person name="Anantharaman K."/>
            <person name="Brown C.T."/>
            <person name="Hug L.A."/>
            <person name="Sharon I."/>
            <person name="Castelle C.J."/>
            <person name="Probst A.J."/>
            <person name="Thomas B.C."/>
            <person name="Singh A."/>
            <person name="Wilkins M.J."/>
            <person name="Karaoz U."/>
            <person name="Brodie E.L."/>
            <person name="Williams K.H."/>
            <person name="Hubbard S.S."/>
            <person name="Banfield J.F."/>
        </authorList>
    </citation>
    <scope>NUCLEOTIDE SEQUENCE [LARGE SCALE GENOMIC DNA]</scope>
</reference>
<gene>
    <name evidence="2" type="ORF">A2937_00305</name>
</gene>
<feature type="region of interest" description="Disordered" evidence="1">
    <location>
        <begin position="227"/>
        <end position="246"/>
    </location>
</feature>